<dbReference type="RefSeq" id="WP_158181637.1">
    <property type="nucleotide sequence ID" value="NZ_CP039266.1"/>
</dbReference>
<gene>
    <name evidence="1" type="ORF">K8V23_08360</name>
</gene>
<accession>A0A6B9HQG8</accession>
<reference evidence="1" key="2">
    <citation type="submission" date="2021-09" db="EMBL/GenBank/DDBJ databases">
        <authorList>
            <person name="Gilroy R."/>
        </authorList>
    </citation>
    <scope>NUCLEOTIDE SEQUENCE</scope>
    <source>
        <strain evidence="1">CHK194-22301</strain>
    </source>
</reference>
<reference evidence="1" key="1">
    <citation type="journal article" date="2021" name="PeerJ">
        <title>Extensive microbial diversity within the chicken gut microbiome revealed by metagenomics and culture.</title>
        <authorList>
            <person name="Gilroy R."/>
            <person name="Ravi A."/>
            <person name="Getino M."/>
            <person name="Pursley I."/>
            <person name="Horton D.L."/>
            <person name="Alikhan N.F."/>
            <person name="Baker D."/>
            <person name="Gharbi K."/>
            <person name="Hall N."/>
            <person name="Watson M."/>
            <person name="Adriaenssens E.M."/>
            <person name="Foster-Nyarko E."/>
            <person name="Jarju S."/>
            <person name="Secka A."/>
            <person name="Antonio M."/>
            <person name="Oren A."/>
            <person name="Chaudhuri R.R."/>
            <person name="La Ragione R."/>
            <person name="Hildebrand F."/>
            <person name="Pallen M.J."/>
        </authorList>
    </citation>
    <scope>NUCLEOTIDE SEQUENCE</scope>
    <source>
        <strain evidence="1">CHK194-22301</strain>
    </source>
</reference>
<organism evidence="1 2">
    <name type="scientific">Lactobacillus crispatus</name>
    <dbReference type="NCBI Taxonomy" id="47770"/>
    <lineage>
        <taxon>Bacteria</taxon>
        <taxon>Bacillati</taxon>
        <taxon>Bacillota</taxon>
        <taxon>Bacilli</taxon>
        <taxon>Lactobacillales</taxon>
        <taxon>Lactobacillaceae</taxon>
        <taxon>Lactobacillus</taxon>
    </lineage>
</organism>
<dbReference type="AlphaFoldDB" id="A0A6B9HQG8"/>
<comment type="caution">
    <text evidence="1">The sequence shown here is derived from an EMBL/GenBank/DDBJ whole genome shotgun (WGS) entry which is preliminary data.</text>
</comment>
<name>A0A6B9HQG8_9LACO</name>
<dbReference type="EMBL" id="DYXB01000132">
    <property type="protein sequence ID" value="HJF10775.1"/>
    <property type="molecule type" value="Genomic_DNA"/>
</dbReference>
<evidence type="ECO:0000313" key="2">
    <source>
        <dbReference type="Proteomes" id="UP000784793"/>
    </source>
</evidence>
<dbReference type="Proteomes" id="UP000784793">
    <property type="component" value="Unassembled WGS sequence"/>
</dbReference>
<proteinExistence type="predicted"/>
<evidence type="ECO:0000313" key="1">
    <source>
        <dbReference type="EMBL" id="HJF10775.1"/>
    </source>
</evidence>
<sequence length="236" mass="27124">MRSRKSIIALLTTTATLAMLFGTAPNPVNASNNASNVASKQVKKHYVIKNTPKLSKWGYILNVNSSALPIFVGRSNYRKLLNNPYFKGAKSISSKKLKNVKFKVVKVMVFKNVNGTPEYFVTSKDHKYNVWTPNAGLQYCDIHSKSLQKVINPLKRIKKRDFERLNSKTPEKDTVSGRKRIAKNKYDFNLAVKAAEKLKRKQRRFVLSFLQQMKQDDGIRDLMQEKQDNILLWTIN</sequence>
<dbReference type="GeneID" id="69822491"/>
<protein>
    <submittedName>
        <fullName evidence="1">Uncharacterized protein</fullName>
    </submittedName>
</protein>